<accession>A0AAU8FHK6</accession>
<evidence type="ECO:0000256" key="2">
    <source>
        <dbReference type="ARBA" id="ARBA00023125"/>
    </source>
</evidence>
<dbReference type="PROSITE" id="PS01124">
    <property type="entry name" value="HTH_ARAC_FAMILY_2"/>
    <property type="match status" value="1"/>
</dbReference>
<evidence type="ECO:0000313" key="5">
    <source>
        <dbReference type="EMBL" id="XCH23442.1"/>
    </source>
</evidence>
<dbReference type="EMBL" id="CP159289">
    <property type="protein sequence ID" value="XCH23442.1"/>
    <property type="molecule type" value="Genomic_DNA"/>
</dbReference>
<evidence type="ECO:0000259" key="4">
    <source>
        <dbReference type="PROSITE" id="PS01124"/>
    </source>
</evidence>
<dbReference type="PANTHER" id="PTHR43280:SF31">
    <property type="entry name" value="TRANSCRIPTIONAL REGULATORY PROTEIN"/>
    <property type="match status" value="1"/>
</dbReference>
<feature type="domain" description="HTH araC/xylS-type" evidence="4">
    <location>
        <begin position="154"/>
        <end position="252"/>
    </location>
</feature>
<dbReference type="SMART" id="SM00342">
    <property type="entry name" value="HTH_ARAC"/>
    <property type="match status" value="1"/>
</dbReference>
<dbReference type="PANTHER" id="PTHR43280">
    <property type="entry name" value="ARAC-FAMILY TRANSCRIPTIONAL REGULATOR"/>
    <property type="match status" value="1"/>
</dbReference>
<keyword evidence="2" id="KW-0238">DNA-binding</keyword>
<name>A0AAU8FHK6_9BACT</name>
<reference evidence="5" key="1">
    <citation type="submission" date="2024-06" db="EMBL/GenBank/DDBJ databases">
        <title>Sequencing and assembly of the genome of Dyadobacter sp. strain 676, a symbiont of Cyamopsis tetragonoloba.</title>
        <authorList>
            <person name="Guro P."/>
            <person name="Sazanova A."/>
            <person name="Kuznetsova I."/>
            <person name="Belimov A."/>
            <person name="Safronova V."/>
        </authorList>
    </citation>
    <scope>NUCLEOTIDE SEQUENCE</scope>
    <source>
        <strain evidence="5">676</strain>
    </source>
</reference>
<evidence type="ECO:0000256" key="1">
    <source>
        <dbReference type="ARBA" id="ARBA00023015"/>
    </source>
</evidence>
<dbReference type="Gene3D" id="1.10.10.60">
    <property type="entry name" value="Homeodomain-like"/>
    <property type="match status" value="1"/>
</dbReference>
<dbReference type="InterPro" id="IPR018060">
    <property type="entry name" value="HTH_AraC"/>
</dbReference>
<keyword evidence="1" id="KW-0805">Transcription regulation</keyword>
<dbReference type="Pfam" id="PF12833">
    <property type="entry name" value="HTH_18"/>
    <property type="match status" value="1"/>
</dbReference>
<evidence type="ECO:0000256" key="3">
    <source>
        <dbReference type="ARBA" id="ARBA00023163"/>
    </source>
</evidence>
<proteinExistence type="predicted"/>
<organism evidence="5">
    <name type="scientific">Dyadobacter sp. 676</name>
    <dbReference type="NCBI Taxonomy" id="3088362"/>
    <lineage>
        <taxon>Bacteria</taxon>
        <taxon>Pseudomonadati</taxon>
        <taxon>Bacteroidota</taxon>
        <taxon>Cytophagia</taxon>
        <taxon>Cytophagales</taxon>
        <taxon>Spirosomataceae</taxon>
        <taxon>Dyadobacter</taxon>
    </lineage>
</organism>
<gene>
    <name evidence="5" type="ORF">ABV298_24465</name>
</gene>
<protein>
    <submittedName>
        <fullName evidence="5">AraC family transcriptional regulator</fullName>
    </submittedName>
</protein>
<dbReference type="InterPro" id="IPR009057">
    <property type="entry name" value="Homeodomain-like_sf"/>
</dbReference>
<keyword evidence="3" id="KW-0804">Transcription</keyword>
<sequence length="257" mass="29551">MEEPLPSVVSLWNTSLSYITRNADIKDHRHYCFKVAVSLNHTVNCWISQSPYIGIRGFIVNQKKLHSCASPEGPVLNNLVEPESAWGRKLKELLGGQDFMTFEQAFDVGNLKSVLPANYTSLSNDALKWHIQRLMSLVTGNDQDHLVQIDVRVQRVLQLLDENLYVTIPRKQIQELTFLSFERCRHLFAQEMGIPMSRYILWQKLRRSLKDLVAGNGSLTDVSKKYGFADPSHFNRRFKQVFGVNPSTFLLECRLII</sequence>
<dbReference type="RefSeq" id="WP_353718768.1">
    <property type="nucleotide sequence ID" value="NZ_CP159289.1"/>
</dbReference>
<dbReference type="GO" id="GO:0003700">
    <property type="term" value="F:DNA-binding transcription factor activity"/>
    <property type="evidence" value="ECO:0007669"/>
    <property type="project" value="InterPro"/>
</dbReference>
<dbReference type="GO" id="GO:0043565">
    <property type="term" value="F:sequence-specific DNA binding"/>
    <property type="evidence" value="ECO:0007669"/>
    <property type="project" value="InterPro"/>
</dbReference>
<dbReference type="PRINTS" id="PR00032">
    <property type="entry name" value="HTHARAC"/>
</dbReference>
<dbReference type="SUPFAM" id="SSF46689">
    <property type="entry name" value="Homeodomain-like"/>
    <property type="match status" value="1"/>
</dbReference>
<dbReference type="AlphaFoldDB" id="A0AAU8FHK6"/>
<dbReference type="InterPro" id="IPR020449">
    <property type="entry name" value="Tscrpt_reg_AraC-type_HTH"/>
</dbReference>